<evidence type="ECO:0000313" key="10">
    <source>
        <dbReference type="Proteomes" id="UP001232148"/>
    </source>
</evidence>
<keyword evidence="3 7" id="KW-1133">Transmembrane helix</keyword>
<organism evidence="9 10">
    <name type="scientific">Colletotrichum zoysiae</name>
    <dbReference type="NCBI Taxonomy" id="1216348"/>
    <lineage>
        <taxon>Eukaryota</taxon>
        <taxon>Fungi</taxon>
        <taxon>Dikarya</taxon>
        <taxon>Ascomycota</taxon>
        <taxon>Pezizomycotina</taxon>
        <taxon>Sordariomycetes</taxon>
        <taxon>Hypocreomycetidae</taxon>
        <taxon>Glomerellales</taxon>
        <taxon>Glomerellaceae</taxon>
        <taxon>Colletotrichum</taxon>
        <taxon>Colletotrichum graminicola species complex</taxon>
    </lineage>
</organism>
<feature type="transmembrane region" description="Helical" evidence="7">
    <location>
        <begin position="138"/>
        <end position="160"/>
    </location>
</feature>
<dbReference type="AlphaFoldDB" id="A0AAD9M317"/>
<evidence type="ECO:0000256" key="3">
    <source>
        <dbReference type="ARBA" id="ARBA00022989"/>
    </source>
</evidence>
<dbReference type="InterPro" id="IPR052337">
    <property type="entry name" value="SAT4-like"/>
</dbReference>
<gene>
    <name evidence="9" type="ORF">LX32DRAFT_614072</name>
</gene>
<dbReference type="PANTHER" id="PTHR33048">
    <property type="entry name" value="PTH11-LIKE INTEGRAL MEMBRANE PROTEIN (AFU_ORTHOLOGUE AFUA_5G11245)"/>
    <property type="match status" value="1"/>
</dbReference>
<evidence type="ECO:0000259" key="8">
    <source>
        <dbReference type="Pfam" id="PF20684"/>
    </source>
</evidence>
<evidence type="ECO:0000256" key="2">
    <source>
        <dbReference type="ARBA" id="ARBA00022692"/>
    </source>
</evidence>
<keyword evidence="2 7" id="KW-0812">Transmembrane</keyword>
<feature type="transmembrane region" description="Helical" evidence="7">
    <location>
        <begin position="60"/>
        <end position="83"/>
    </location>
</feature>
<feature type="domain" description="Rhodopsin" evidence="8">
    <location>
        <begin position="45"/>
        <end position="295"/>
    </location>
</feature>
<evidence type="ECO:0000256" key="7">
    <source>
        <dbReference type="SAM" id="Phobius"/>
    </source>
</evidence>
<feature type="transmembrane region" description="Helical" evidence="7">
    <location>
        <begin position="26"/>
        <end position="48"/>
    </location>
</feature>
<sequence length="405" mass="44862">MGNIIELLGKADNLSDPEPTLNKQSAVLGMVLSFMALAWICGVYRLYVRYFILRCPGWDDYFVVLSMLTSLLLSAATCVATEYGLGKHFILLGLQGMQDFIKAFYVCNGAYPMATALIKLALLFQYLRMFDRGTKSRYITVAFIFITAAWGAAYSFLAWVPCIPVSAFWDLGSTTETRWAFGSRDPETFARSFESHVSINVALDLIVFAIPIPLCLRTGLRAKSRASLFVLFTMGLFVNVLGIFRVIGISHSRAGTYPTLDPSWYGCTPIVLAAVEVNLATICASLPVFWPTLQKSIGQIFITKEVEITSEIRRFSALRDTEATAELSEFSPQKSHHGLGTNSNGGWYPDTLSMARSTHTEVASKRLASRPSEKSLFSDGLKNISDDQESQDRLVTPPSRNGMRP</sequence>
<accession>A0AAD9M317</accession>
<proteinExistence type="inferred from homology"/>
<evidence type="ECO:0000256" key="4">
    <source>
        <dbReference type="ARBA" id="ARBA00023136"/>
    </source>
</evidence>
<comment type="subcellular location">
    <subcellularLocation>
        <location evidence="1">Membrane</location>
        <topology evidence="1">Multi-pass membrane protein</topology>
    </subcellularLocation>
</comment>
<feature type="transmembrane region" description="Helical" evidence="7">
    <location>
        <begin position="197"/>
        <end position="216"/>
    </location>
</feature>
<feature type="transmembrane region" description="Helical" evidence="7">
    <location>
        <begin position="103"/>
        <end position="126"/>
    </location>
</feature>
<evidence type="ECO:0000256" key="1">
    <source>
        <dbReference type="ARBA" id="ARBA00004141"/>
    </source>
</evidence>
<evidence type="ECO:0000313" key="9">
    <source>
        <dbReference type="EMBL" id="KAK2031169.1"/>
    </source>
</evidence>
<keyword evidence="10" id="KW-1185">Reference proteome</keyword>
<dbReference type="GO" id="GO:0016020">
    <property type="term" value="C:membrane"/>
    <property type="evidence" value="ECO:0007669"/>
    <property type="project" value="UniProtKB-SubCell"/>
</dbReference>
<comment type="caution">
    <text evidence="9">The sequence shown here is derived from an EMBL/GenBank/DDBJ whole genome shotgun (WGS) entry which is preliminary data.</text>
</comment>
<feature type="transmembrane region" description="Helical" evidence="7">
    <location>
        <begin position="270"/>
        <end position="290"/>
    </location>
</feature>
<protein>
    <recommendedName>
        <fullName evidence="8">Rhodopsin domain-containing protein</fullName>
    </recommendedName>
</protein>
<dbReference type="EMBL" id="MU842843">
    <property type="protein sequence ID" value="KAK2031169.1"/>
    <property type="molecule type" value="Genomic_DNA"/>
</dbReference>
<keyword evidence="4 7" id="KW-0472">Membrane</keyword>
<dbReference type="InterPro" id="IPR049326">
    <property type="entry name" value="Rhodopsin_dom_fungi"/>
</dbReference>
<dbReference type="PANTHER" id="PTHR33048:SF47">
    <property type="entry name" value="INTEGRAL MEMBRANE PROTEIN-RELATED"/>
    <property type="match status" value="1"/>
</dbReference>
<evidence type="ECO:0000256" key="6">
    <source>
        <dbReference type="SAM" id="MobiDB-lite"/>
    </source>
</evidence>
<dbReference type="Proteomes" id="UP001232148">
    <property type="component" value="Unassembled WGS sequence"/>
</dbReference>
<comment type="similarity">
    <text evidence="5">Belongs to the SAT4 family.</text>
</comment>
<feature type="transmembrane region" description="Helical" evidence="7">
    <location>
        <begin position="228"/>
        <end position="250"/>
    </location>
</feature>
<name>A0AAD9M317_9PEZI</name>
<feature type="region of interest" description="Disordered" evidence="6">
    <location>
        <begin position="359"/>
        <end position="405"/>
    </location>
</feature>
<dbReference type="Pfam" id="PF20684">
    <property type="entry name" value="Fung_rhodopsin"/>
    <property type="match status" value="1"/>
</dbReference>
<reference evidence="9" key="1">
    <citation type="submission" date="2021-06" db="EMBL/GenBank/DDBJ databases">
        <title>Comparative genomics, transcriptomics and evolutionary studies reveal genomic signatures of adaptation to plant cell wall in hemibiotrophic fungi.</title>
        <authorList>
            <consortium name="DOE Joint Genome Institute"/>
            <person name="Baroncelli R."/>
            <person name="Diaz J.F."/>
            <person name="Benocci T."/>
            <person name="Peng M."/>
            <person name="Battaglia E."/>
            <person name="Haridas S."/>
            <person name="Andreopoulos W."/>
            <person name="Labutti K."/>
            <person name="Pangilinan J."/>
            <person name="Floch G.L."/>
            <person name="Makela M.R."/>
            <person name="Henrissat B."/>
            <person name="Grigoriev I.V."/>
            <person name="Crouch J.A."/>
            <person name="De Vries R.P."/>
            <person name="Sukno S.A."/>
            <person name="Thon M.R."/>
        </authorList>
    </citation>
    <scope>NUCLEOTIDE SEQUENCE</scope>
    <source>
        <strain evidence="9">MAFF235873</strain>
    </source>
</reference>
<evidence type="ECO:0000256" key="5">
    <source>
        <dbReference type="ARBA" id="ARBA00038359"/>
    </source>
</evidence>